<dbReference type="EMBL" id="JASBWS010000001">
    <property type="protein sequence ID" value="KAJ9117955.1"/>
    <property type="molecule type" value="Genomic_DNA"/>
</dbReference>
<evidence type="ECO:0000313" key="1">
    <source>
        <dbReference type="EMBL" id="KAJ9117955.1"/>
    </source>
</evidence>
<proteinExistence type="predicted"/>
<comment type="caution">
    <text evidence="1">The sequence shown here is derived from an EMBL/GenBank/DDBJ whole genome shotgun (WGS) entry which is preliminary data.</text>
</comment>
<keyword evidence="2" id="KW-1185">Reference proteome</keyword>
<organism evidence="1 2">
    <name type="scientific">Naganishia adeliensis</name>
    <dbReference type="NCBI Taxonomy" id="92952"/>
    <lineage>
        <taxon>Eukaryota</taxon>
        <taxon>Fungi</taxon>
        <taxon>Dikarya</taxon>
        <taxon>Basidiomycota</taxon>
        <taxon>Agaricomycotina</taxon>
        <taxon>Tremellomycetes</taxon>
        <taxon>Filobasidiales</taxon>
        <taxon>Filobasidiaceae</taxon>
        <taxon>Naganishia</taxon>
    </lineage>
</organism>
<reference evidence="1" key="1">
    <citation type="submission" date="2023-04" db="EMBL/GenBank/DDBJ databases">
        <title>Draft Genome sequencing of Naganishia species isolated from polar environments using Oxford Nanopore Technology.</title>
        <authorList>
            <person name="Leo P."/>
            <person name="Venkateswaran K."/>
        </authorList>
    </citation>
    <scope>NUCLEOTIDE SEQUENCE</scope>
    <source>
        <strain evidence="1">MNA-CCFEE 5262</strain>
    </source>
</reference>
<sequence>MSAPRLTLAQQLKRLEEDDERPVVERDLEAEEELQGWTVGGEGEYGDVGTSTLRDKTASTLSHLDAKYNTSNGNANNVGGERKKVKVFDDDLSEEDEETIVRGEDGWGMDSDAQDGENSEDDSEEDSEDDSEEEDEEEDEEDEEEEEDEEPQDRPAPAKPTRTTLDPLASLQASKSKEVMKGRAILRQQKLFDELLTVRITFQKAWVAGAKVPSRKRKARELDSSDETDDLTTSTLATHRTSCLAALGSLSEDLFVLRERVARCLPGYTAEGGEVKRRKVTDDEDQDVYWKACAVDSLAMLDSTHDTLLTTLTKWSTKIQAASIQQAMLAGKAGNGNKFSAGAGQAGVVEAIDGALNSKALSHADGEDEPFTSEDGFYKSLLREVIEARAAGTGGASGIDVGQLRSEKKKKRDAERGASKGRKLRYTVHEKAQNFTVPIPLSTPWATEQIDELFTSLLGGAGLAGAGAERDDQGVMGVDAQESGLSGLRVF</sequence>
<accession>A0ACC2X1N6</accession>
<gene>
    <name evidence="1" type="ORF">QFC20_000236</name>
</gene>
<protein>
    <submittedName>
        <fullName evidence="1">Uncharacterized protein</fullName>
    </submittedName>
</protein>
<evidence type="ECO:0000313" key="2">
    <source>
        <dbReference type="Proteomes" id="UP001230649"/>
    </source>
</evidence>
<name>A0ACC2X1N6_9TREE</name>
<dbReference type="Proteomes" id="UP001230649">
    <property type="component" value="Unassembled WGS sequence"/>
</dbReference>